<evidence type="ECO:0000313" key="2">
    <source>
        <dbReference type="EMBL" id="KAH7265534.1"/>
    </source>
</evidence>
<sequence>MLCQLCSNLDIFNLLSYRIDKYCASFEGPAEFQNIFYYMPRDLLHHTPGEHLVPYHEGHENLSKSSATCDLCRVVYHTITPTLNVLELFEQTFDYPSNAASYKLAFCGQESGQGIQVVGYRDEQFSIHAILGAIGFAVDQGEYESPLSEVLGRRKLPSSPQSKDGLEFMQKWLLKCSSHHGHQHISKLLPTRLLRYDETTQTAVLCSSVPEDTTYAALGHCWGSVQPLTLATNTAQQLYNGMSIEAFPRTFQDAFWVTRKLNIPYLWIDSLCIVQDSNDDWVRESARMCDVYGNAHLTIAATKSKDSSEGFLRPRSESFYTEIPFLGGEVPGNVSIFPMPNSHVEAPYRILDLDEDPLSKRAWAFQERYLSPRTLHFAHAQMYFECESGFQAQEGYTTPTNHPRPFNIPKREGRDQDERQIRVDWNFMVTRYTQRFITMESDRLPALGGLAARLSLEFAQQGSNSEYLAGLWKDNLFCDLCWFVLDQHPKRKDPTTYSAPSWSWVSMNYPVHYHYHDESENLAILREAKVNLENDVSPFGRVTGGWIRLSAIFYIHAAWTTKA</sequence>
<dbReference type="PANTHER" id="PTHR33112:SF16">
    <property type="entry name" value="HETEROKARYON INCOMPATIBILITY DOMAIN-CONTAINING PROTEIN"/>
    <property type="match status" value="1"/>
</dbReference>
<dbReference type="RefSeq" id="XP_046054269.1">
    <property type="nucleotide sequence ID" value="XM_046185371.1"/>
</dbReference>
<name>A0A9P9HXA9_FUSRE</name>
<evidence type="ECO:0000313" key="3">
    <source>
        <dbReference type="Proteomes" id="UP000720189"/>
    </source>
</evidence>
<organism evidence="2 3">
    <name type="scientific">Fusarium redolens</name>
    <dbReference type="NCBI Taxonomy" id="48865"/>
    <lineage>
        <taxon>Eukaryota</taxon>
        <taxon>Fungi</taxon>
        <taxon>Dikarya</taxon>
        <taxon>Ascomycota</taxon>
        <taxon>Pezizomycotina</taxon>
        <taxon>Sordariomycetes</taxon>
        <taxon>Hypocreomycetidae</taxon>
        <taxon>Hypocreales</taxon>
        <taxon>Nectriaceae</taxon>
        <taxon>Fusarium</taxon>
        <taxon>Fusarium redolens species complex</taxon>
    </lineage>
</organism>
<dbReference type="Pfam" id="PF06985">
    <property type="entry name" value="HET"/>
    <property type="match status" value="1"/>
</dbReference>
<evidence type="ECO:0000259" key="1">
    <source>
        <dbReference type="Pfam" id="PF06985"/>
    </source>
</evidence>
<proteinExistence type="predicted"/>
<dbReference type="OrthoDB" id="3486565at2759"/>
<gene>
    <name evidence="2" type="ORF">BKA55DRAFT_252746</name>
</gene>
<accession>A0A9P9HXA9</accession>
<dbReference type="PANTHER" id="PTHR33112">
    <property type="entry name" value="DOMAIN PROTEIN, PUTATIVE-RELATED"/>
    <property type="match status" value="1"/>
</dbReference>
<protein>
    <submittedName>
        <fullName evidence="2">Heterokaryon incompatibility protein-domain-containing protein</fullName>
    </submittedName>
</protein>
<dbReference type="InterPro" id="IPR010730">
    <property type="entry name" value="HET"/>
</dbReference>
<dbReference type="AlphaFoldDB" id="A0A9P9HXA9"/>
<reference evidence="2" key="1">
    <citation type="journal article" date="2021" name="Nat. Commun.">
        <title>Genetic determinants of endophytism in the Arabidopsis root mycobiome.</title>
        <authorList>
            <person name="Mesny F."/>
            <person name="Miyauchi S."/>
            <person name="Thiergart T."/>
            <person name="Pickel B."/>
            <person name="Atanasova L."/>
            <person name="Karlsson M."/>
            <person name="Huettel B."/>
            <person name="Barry K.W."/>
            <person name="Haridas S."/>
            <person name="Chen C."/>
            <person name="Bauer D."/>
            <person name="Andreopoulos W."/>
            <person name="Pangilinan J."/>
            <person name="LaButti K."/>
            <person name="Riley R."/>
            <person name="Lipzen A."/>
            <person name="Clum A."/>
            <person name="Drula E."/>
            <person name="Henrissat B."/>
            <person name="Kohler A."/>
            <person name="Grigoriev I.V."/>
            <person name="Martin F.M."/>
            <person name="Hacquard S."/>
        </authorList>
    </citation>
    <scope>NUCLEOTIDE SEQUENCE</scope>
    <source>
        <strain evidence="2">MPI-CAGE-AT-0023</strain>
    </source>
</reference>
<feature type="domain" description="Heterokaryon incompatibility" evidence="1">
    <location>
        <begin position="215"/>
        <end position="367"/>
    </location>
</feature>
<comment type="caution">
    <text evidence="2">The sequence shown here is derived from an EMBL/GenBank/DDBJ whole genome shotgun (WGS) entry which is preliminary data.</text>
</comment>
<dbReference type="GeneID" id="70215325"/>
<dbReference type="Proteomes" id="UP000720189">
    <property type="component" value="Unassembled WGS sequence"/>
</dbReference>
<keyword evidence="3" id="KW-1185">Reference proteome</keyword>
<dbReference type="EMBL" id="JAGMUX010000003">
    <property type="protein sequence ID" value="KAH7265534.1"/>
    <property type="molecule type" value="Genomic_DNA"/>
</dbReference>